<dbReference type="Proteomes" id="UP000654345">
    <property type="component" value="Unassembled WGS sequence"/>
</dbReference>
<keyword evidence="1" id="KW-1133">Transmembrane helix</keyword>
<organism evidence="2 3">
    <name type="scientific">Ktedonobacter robiniae</name>
    <dbReference type="NCBI Taxonomy" id="2778365"/>
    <lineage>
        <taxon>Bacteria</taxon>
        <taxon>Bacillati</taxon>
        <taxon>Chloroflexota</taxon>
        <taxon>Ktedonobacteria</taxon>
        <taxon>Ktedonobacterales</taxon>
        <taxon>Ktedonobacteraceae</taxon>
        <taxon>Ktedonobacter</taxon>
    </lineage>
</organism>
<reference evidence="2 3" key="1">
    <citation type="journal article" date="2021" name="Int. J. Syst. Evol. Microbiol.">
        <title>Reticulibacter mediterranei gen. nov., sp. nov., within the new family Reticulibacteraceae fam. nov., and Ktedonospora formicarum gen. nov., sp. nov., Ktedonobacter robiniae sp. nov., Dictyobacter formicarum sp. nov. and Dictyobacter arantiisoli sp. nov., belonging to the class Ktedonobacteria.</title>
        <authorList>
            <person name="Yabe S."/>
            <person name="Zheng Y."/>
            <person name="Wang C.M."/>
            <person name="Sakai Y."/>
            <person name="Abe K."/>
            <person name="Yokota A."/>
            <person name="Donadio S."/>
            <person name="Cavaletti L."/>
            <person name="Monciardini P."/>
        </authorList>
    </citation>
    <scope>NUCLEOTIDE SEQUENCE [LARGE SCALE GENOMIC DNA]</scope>
    <source>
        <strain evidence="2 3">SOSP1-30</strain>
    </source>
</reference>
<sequence length="63" mass="7145">MLRYLHRRPLWWQWTLLAAWVMSSVGAVVIVSIFLGWSVTTFAIASLAALIWLMVLVGVSLRS</sequence>
<keyword evidence="3" id="KW-1185">Reference proteome</keyword>
<protein>
    <submittedName>
        <fullName evidence="2">Uncharacterized protein</fullName>
    </submittedName>
</protein>
<gene>
    <name evidence="2" type="ORF">KSB_77040</name>
</gene>
<evidence type="ECO:0000313" key="3">
    <source>
        <dbReference type="Proteomes" id="UP000654345"/>
    </source>
</evidence>
<evidence type="ECO:0000313" key="2">
    <source>
        <dbReference type="EMBL" id="GHO59229.1"/>
    </source>
</evidence>
<accession>A0ABQ3V2X4</accession>
<evidence type="ECO:0000256" key="1">
    <source>
        <dbReference type="SAM" id="Phobius"/>
    </source>
</evidence>
<proteinExistence type="predicted"/>
<feature type="transmembrane region" description="Helical" evidence="1">
    <location>
        <begin position="12"/>
        <end position="35"/>
    </location>
</feature>
<keyword evidence="1" id="KW-0812">Transmembrane</keyword>
<feature type="transmembrane region" description="Helical" evidence="1">
    <location>
        <begin position="41"/>
        <end position="61"/>
    </location>
</feature>
<comment type="caution">
    <text evidence="2">The sequence shown here is derived from an EMBL/GenBank/DDBJ whole genome shotgun (WGS) entry which is preliminary data.</text>
</comment>
<keyword evidence="1" id="KW-0472">Membrane</keyword>
<dbReference type="EMBL" id="BNJG01000003">
    <property type="protein sequence ID" value="GHO59229.1"/>
    <property type="molecule type" value="Genomic_DNA"/>
</dbReference>
<name>A0ABQ3V2X4_9CHLR</name>